<feature type="non-terminal residue" evidence="5">
    <location>
        <position position="513"/>
    </location>
</feature>
<dbReference type="InterPro" id="IPR000055">
    <property type="entry name" value="Restrct_endonuc_typeI_TRD"/>
</dbReference>
<keyword evidence="3" id="KW-0238">DNA-binding</keyword>
<dbReference type="GO" id="GO:0009307">
    <property type="term" value="P:DNA restriction-modification system"/>
    <property type="evidence" value="ECO:0007669"/>
    <property type="project" value="UniProtKB-KW"/>
</dbReference>
<dbReference type="CDD" id="cd16961">
    <property type="entry name" value="RMtype1_S_TRD-CR_like"/>
    <property type="match status" value="1"/>
</dbReference>
<evidence type="ECO:0000313" key="5">
    <source>
        <dbReference type="EMBL" id="TSE14060.1"/>
    </source>
</evidence>
<comment type="similarity">
    <text evidence="1">Belongs to the type-I restriction system S methylase family.</text>
</comment>
<keyword evidence="5" id="KW-0540">Nuclease</keyword>
<dbReference type="Pfam" id="PF01420">
    <property type="entry name" value="Methylase_S"/>
    <property type="match status" value="1"/>
</dbReference>
<keyword evidence="5" id="KW-0378">Hydrolase</keyword>
<keyword evidence="2" id="KW-0680">Restriction system</keyword>
<dbReference type="RefSeq" id="WP_143972538.1">
    <property type="nucleotide sequence ID" value="NZ_PNOT02000011.1"/>
</dbReference>
<dbReference type="AlphaFoldDB" id="A0A8T9AZ91"/>
<dbReference type="PANTHER" id="PTHR43140:SF1">
    <property type="entry name" value="TYPE I RESTRICTION ENZYME ECOKI SPECIFICITY SUBUNIT"/>
    <property type="match status" value="1"/>
</dbReference>
<protein>
    <submittedName>
        <fullName evidence="5">Restriction endonuclease subunit S</fullName>
    </submittedName>
</protein>
<reference evidence="5" key="1">
    <citation type="submission" date="2019-07" db="EMBL/GenBank/DDBJ databases">
        <title>Mesorhizobum intechiensis sp. nov. isolated from nodules of Lotus tenuis growing in lowlands of the Flooding Pampa, Argentina.</title>
        <authorList>
            <person name="Estrella M.J."/>
            <person name="Torres Tejerizo G.A."/>
            <person name="Cumpa Velazquez L.M."/>
            <person name="Fontana F."/>
            <person name="Hansen L."/>
            <person name="Pistorio M."/>
            <person name="Sannazzaro A.I."/>
        </authorList>
    </citation>
    <scope>NUCLEOTIDE SEQUENCE</scope>
    <source>
        <strain evidence="5">BD68</strain>
    </source>
</reference>
<dbReference type="PANTHER" id="PTHR43140">
    <property type="entry name" value="TYPE-1 RESTRICTION ENZYME ECOKI SPECIFICITY PROTEIN"/>
    <property type="match status" value="1"/>
</dbReference>
<dbReference type="EMBL" id="PNOT02000011">
    <property type="protein sequence ID" value="TSE14060.1"/>
    <property type="molecule type" value="Genomic_DNA"/>
</dbReference>
<evidence type="ECO:0000256" key="3">
    <source>
        <dbReference type="ARBA" id="ARBA00023125"/>
    </source>
</evidence>
<dbReference type="Gene3D" id="3.90.220.20">
    <property type="entry name" value="DNA methylase specificity domains"/>
    <property type="match status" value="2"/>
</dbReference>
<name>A0A8T9AZ91_9HYPH</name>
<proteinExistence type="inferred from homology"/>
<keyword evidence="5" id="KW-0255">Endonuclease</keyword>
<sequence length="513" mass="57478">MTGVESVGLLLNDRIDLWSSAIARRSSAGRGRSKKFSLYGIKKLRTLILDLAVRGKLVMQDPNDVSATVLLRRFRADNIDRIAKKRMRNGKQLPPVHADEIRYKAPDGWLWIRLNELGDWGSGATPNRKRSEYFGGEIPWFKSGELTSDFISISEESVSDLALEECSLRLNRPGDVLIAMYGATIGKTSILAVEGTTNQAVCACAPFEGAFNRYLLTALKAMRPLFVEQGAGGAQPNISREKIIATAFALPPEAEQHRIVAKVDELMVLCDRLEAGTYEAIDAHQLLVTELLATLTSSQDAGQLAENWARIEAHFDTLFATEDSVDQLKQTILQLAVMGRMVPQDPKDEPASELLKRVKVDWLRQVSERGMRGAKVPTFLARDVENYSYPETWKVVPLGQLAVVTDPNPSHRYPDYNGGTIPLLSTQEFSGEDGWDHSTAKLTTEAFWKFQQEICAFEEGDIIFARKGRLGLPRFLPPFDRYTFSHTLFVIKPMGGVDPNYLLWFLRRQQTVD</sequence>
<dbReference type="Proteomes" id="UP000235507">
    <property type="component" value="Unassembled WGS sequence"/>
</dbReference>
<evidence type="ECO:0000256" key="1">
    <source>
        <dbReference type="ARBA" id="ARBA00010923"/>
    </source>
</evidence>
<organism evidence="5 6">
    <name type="scientific">Mesorhizobium intechi</name>
    <dbReference type="NCBI Taxonomy" id="537601"/>
    <lineage>
        <taxon>Bacteria</taxon>
        <taxon>Pseudomonadati</taxon>
        <taxon>Pseudomonadota</taxon>
        <taxon>Alphaproteobacteria</taxon>
        <taxon>Hyphomicrobiales</taxon>
        <taxon>Phyllobacteriaceae</taxon>
        <taxon>Mesorhizobium</taxon>
    </lineage>
</organism>
<dbReference type="SUPFAM" id="SSF116734">
    <property type="entry name" value="DNA methylase specificity domain"/>
    <property type="match status" value="2"/>
</dbReference>
<feature type="domain" description="Type I restriction modification DNA specificity" evidence="4">
    <location>
        <begin position="106"/>
        <end position="281"/>
    </location>
</feature>
<dbReference type="InterPro" id="IPR044946">
    <property type="entry name" value="Restrct_endonuc_typeI_TRD_sf"/>
</dbReference>
<dbReference type="GO" id="GO:0004519">
    <property type="term" value="F:endonuclease activity"/>
    <property type="evidence" value="ECO:0007669"/>
    <property type="project" value="UniProtKB-KW"/>
</dbReference>
<dbReference type="InterPro" id="IPR051212">
    <property type="entry name" value="Type-I_RE_S_subunit"/>
</dbReference>
<dbReference type="OrthoDB" id="164285at2"/>
<evidence type="ECO:0000256" key="2">
    <source>
        <dbReference type="ARBA" id="ARBA00022747"/>
    </source>
</evidence>
<keyword evidence="6" id="KW-1185">Reference proteome</keyword>
<gene>
    <name evidence="5" type="ORF">C1D09_000800</name>
</gene>
<evidence type="ECO:0000259" key="4">
    <source>
        <dbReference type="Pfam" id="PF01420"/>
    </source>
</evidence>
<accession>A0A8T9AZ91</accession>
<dbReference type="GO" id="GO:0003677">
    <property type="term" value="F:DNA binding"/>
    <property type="evidence" value="ECO:0007669"/>
    <property type="project" value="UniProtKB-KW"/>
</dbReference>
<dbReference type="CDD" id="cd17515">
    <property type="entry name" value="RMtype1_S_MjaORF132P_Sau1132ORF3780P-TRD1-CR1_like"/>
    <property type="match status" value="1"/>
</dbReference>
<comment type="caution">
    <text evidence="5">The sequence shown here is derived from an EMBL/GenBank/DDBJ whole genome shotgun (WGS) entry which is preliminary data.</text>
</comment>
<evidence type="ECO:0000313" key="6">
    <source>
        <dbReference type="Proteomes" id="UP000235507"/>
    </source>
</evidence>